<proteinExistence type="inferred from homology"/>
<dbReference type="Gene3D" id="3.40.50.12370">
    <property type="match status" value="1"/>
</dbReference>
<protein>
    <submittedName>
        <fullName evidence="6">Universal stress protein</fullName>
    </submittedName>
</protein>
<feature type="domain" description="UspA" evidence="5">
    <location>
        <begin position="181"/>
        <end position="295"/>
    </location>
</feature>
<sequence>MEMRADFMSSYQHILGVFSPHLSSQYALMKALFLADKSKSKLTLIQLATPRFDFMKSTNKSTDMMPLAENDDLILQYQNLGLEIEIKEVKSNSVSTEVLSEIEQDQYDLVIVNYKHHHPVFHEFFFAEEWSLLRQKQISVMLVGEKQWQHEGNILTAIETDDTSEQHLNFNKKLLDDSEEIASLLDNNIHLINCFHNNDLSMEVTISNSTDGHQDVKAQHWLDLIDSAQNYHLEDSQLHLVEGLPDHIIPTIADQYHANMVIVGASEHQGWLSQFKGHTSEQIIDQLHCDILAIKPSL</sequence>
<comment type="subcellular location">
    <subcellularLocation>
        <location evidence="1">Cytoplasm</location>
    </subcellularLocation>
</comment>
<accession>A0ABS7E257</accession>
<comment type="caution">
    <text evidence="6">The sequence shown here is derived from an EMBL/GenBank/DDBJ whole genome shotgun (WGS) entry which is preliminary data.</text>
</comment>
<dbReference type="PANTHER" id="PTHR47892:SF1">
    <property type="entry name" value="UNIVERSAL STRESS PROTEIN E"/>
    <property type="match status" value="1"/>
</dbReference>
<name>A0ABS7E257_9GAMM</name>
<gene>
    <name evidence="6" type="ORF">K0625_07115</name>
</gene>
<keyword evidence="7" id="KW-1185">Reference proteome</keyword>
<evidence type="ECO:0000313" key="6">
    <source>
        <dbReference type="EMBL" id="MBW8183433.1"/>
    </source>
</evidence>
<dbReference type="Proteomes" id="UP001195963">
    <property type="component" value="Unassembled WGS sequence"/>
</dbReference>
<comment type="similarity">
    <text evidence="2">Belongs to the universal stress protein A family.</text>
</comment>
<evidence type="ECO:0000256" key="1">
    <source>
        <dbReference type="ARBA" id="ARBA00004496"/>
    </source>
</evidence>
<evidence type="ECO:0000256" key="2">
    <source>
        <dbReference type="ARBA" id="ARBA00008791"/>
    </source>
</evidence>
<dbReference type="SUPFAM" id="SSF52402">
    <property type="entry name" value="Adenine nucleotide alpha hydrolases-like"/>
    <property type="match status" value="2"/>
</dbReference>
<evidence type="ECO:0000259" key="5">
    <source>
        <dbReference type="Pfam" id="PF00582"/>
    </source>
</evidence>
<dbReference type="InterPro" id="IPR006016">
    <property type="entry name" value="UspA"/>
</dbReference>
<dbReference type="Pfam" id="PF00582">
    <property type="entry name" value="Usp"/>
    <property type="match status" value="2"/>
</dbReference>
<evidence type="ECO:0000256" key="4">
    <source>
        <dbReference type="ARBA" id="ARBA00037131"/>
    </source>
</evidence>
<evidence type="ECO:0000256" key="3">
    <source>
        <dbReference type="ARBA" id="ARBA00022490"/>
    </source>
</evidence>
<organism evidence="6 7">
    <name type="scientific">Shewanella nanhaiensis</name>
    <dbReference type="NCBI Taxonomy" id="2864872"/>
    <lineage>
        <taxon>Bacteria</taxon>
        <taxon>Pseudomonadati</taxon>
        <taxon>Pseudomonadota</taxon>
        <taxon>Gammaproteobacteria</taxon>
        <taxon>Alteromonadales</taxon>
        <taxon>Shewanellaceae</taxon>
        <taxon>Shewanella</taxon>
    </lineage>
</organism>
<feature type="domain" description="UspA" evidence="5">
    <location>
        <begin position="11"/>
        <end position="142"/>
    </location>
</feature>
<dbReference type="EMBL" id="JAHZST010000004">
    <property type="protein sequence ID" value="MBW8183433.1"/>
    <property type="molecule type" value="Genomic_DNA"/>
</dbReference>
<comment type="function">
    <text evidence="4">Required for resistance to DNA-damaging agents.</text>
</comment>
<reference evidence="6 7" key="1">
    <citation type="submission" date="2021-07" db="EMBL/GenBank/DDBJ databases">
        <title>Shewanella sp. nov, isolated from SCS.</title>
        <authorList>
            <person name="Cao W.R."/>
        </authorList>
    </citation>
    <scope>NUCLEOTIDE SEQUENCE [LARGE SCALE GENOMIC DNA]</scope>
    <source>
        <strain evidence="6 7">NR704-98</strain>
    </source>
</reference>
<keyword evidence="3" id="KW-0963">Cytoplasm</keyword>
<dbReference type="PANTHER" id="PTHR47892">
    <property type="entry name" value="UNIVERSAL STRESS PROTEIN E"/>
    <property type="match status" value="1"/>
</dbReference>
<evidence type="ECO:0000313" key="7">
    <source>
        <dbReference type="Proteomes" id="UP001195963"/>
    </source>
</evidence>